<dbReference type="AlphaFoldDB" id="A0A1E3XLS9"/>
<dbReference type="EMBL" id="JANJHC010000021">
    <property type="protein sequence ID" value="MDA5623698.1"/>
    <property type="molecule type" value="Genomic_DNA"/>
</dbReference>
<dbReference type="Pfam" id="PF04247">
    <property type="entry name" value="SirB"/>
    <property type="match status" value="1"/>
</dbReference>
<dbReference type="Proteomes" id="UP001145481">
    <property type="component" value="Unassembled WGS sequence"/>
</dbReference>
<dbReference type="PIRSF" id="PIRSF005610">
    <property type="entry name" value="SirB"/>
    <property type="match status" value="1"/>
</dbReference>
<accession>A0A1E3XLS9</accession>
<comment type="caution">
    <text evidence="1">The sequence shown here is derived from an EMBL/GenBank/DDBJ whole genome shotgun (WGS) entry which is preliminary data.</text>
</comment>
<protein>
    <submittedName>
        <fullName evidence="1">SirB2 family protein</fullName>
    </submittedName>
</protein>
<sequence length="122" mass="14412">MAYYLIYLHIACAFLSLSLFIIRGMMQLTGKNWRDRKVLKILPHLSDTLLFCSGIGLFLLFQQSVTTWFIYKMFFIALYIAVATIFFSRKRLTSPFSQKKNRFYFITALIFFLSTMVIAYLK</sequence>
<organism evidence="1 2">
    <name type="scientific">Pasteurella multocida</name>
    <dbReference type="NCBI Taxonomy" id="747"/>
    <lineage>
        <taxon>Bacteria</taxon>
        <taxon>Pseudomonadati</taxon>
        <taxon>Pseudomonadota</taxon>
        <taxon>Gammaproteobacteria</taxon>
        <taxon>Pasteurellales</taxon>
        <taxon>Pasteurellaceae</taxon>
        <taxon>Pasteurella</taxon>
    </lineage>
</organism>
<evidence type="ECO:0000313" key="2">
    <source>
        <dbReference type="Proteomes" id="UP001145481"/>
    </source>
</evidence>
<dbReference type="RefSeq" id="WP_005754282.1">
    <property type="nucleotide sequence ID" value="NZ_CP020403.2"/>
</dbReference>
<evidence type="ECO:0000313" key="1">
    <source>
        <dbReference type="EMBL" id="MDA5623698.1"/>
    </source>
</evidence>
<dbReference type="PANTHER" id="PTHR39594:SF1">
    <property type="entry name" value="PROTEIN YCHQ"/>
    <property type="match status" value="1"/>
</dbReference>
<gene>
    <name evidence="1" type="ORF">NM948_09125</name>
</gene>
<dbReference type="InterPro" id="IPR007360">
    <property type="entry name" value="SirB"/>
</dbReference>
<name>A0A1E3XLS9_PASMD</name>
<reference evidence="1" key="1">
    <citation type="submission" date="2022-07" db="EMBL/GenBank/DDBJ databases">
        <title>Genome-based characterization of novel serogroup A variants of Pasteurella multocida.</title>
        <authorList>
            <person name="Prajapati A."/>
            <person name="Yogisharadhya R."/>
            <person name="Mohanty N."/>
            <person name="Chanda M."/>
            <person name="Mendem S.K."/>
            <person name="Siddaramappa S."/>
            <person name="Shivachandra S.B."/>
        </authorList>
    </citation>
    <scope>NUCLEOTIDE SEQUENCE</scope>
    <source>
        <strain evidence="1">NIVEDIPm19</strain>
    </source>
</reference>
<dbReference type="GO" id="GO:0005886">
    <property type="term" value="C:plasma membrane"/>
    <property type="evidence" value="ECO:0007669"/>
    <property type="project" value="TreeGrafter"/>
</dbReference>
<proteinExistence type="predicted"/>
<dbReference type="PANTHER" id="PTHR39594">
    <property type="entry name" value="PROTEIN YCHQ"/>
    <property type="match status" value="1"/>
</dbReference>